<reference evidence="10 11" key="1">
    <citation type="submission" date="2020-09" db="EMBL/GenBank/DDBJ databases">
        <title>novel species in genus Nocardioides.</title>
        <authorList>
            <person name="Zhang G."/>
        </authorList>
    </citation>
    <scope>NUCLEOTIDE SEQUENCE [LARGE SCALE GENOMIC DNA]</scope>
    <source>
        <strain evidence="10 11">19197</strain>
    </source>
</reference>
<protein>
    <recommendedName>
        <fullName evidence="2 6">Argininosuccinate lyase</fullName>
        <shortName evidence="6">ASAL</shortName>
        <ecNumber evidence="2 6">4.3.2.1</ecNumber>
    </recommendedName>
    <alternativeName>
        <fullName evidence="6">Arginosuccinase</fullName>
    </alternativeName>
</protein>
<dbReference type="Pfam" id="PF14698">
    <property type="entry name" value="ASL_C2"/>
    <property type="match status" value="1"/>
</dbReference>
<dbReference type="EMBL" id="JACXYY010000001">
    <property type="protein sequence ID" value="MBD3913769.1"/>
    <property type="molecule type" value="Genomic_DNA"/>
</dbReference>
<dbReference type="HAMAP" id="MF_00006">
    <property type="entry name" value="Arg_succ_lyase"/>
    <property type="match status" value="1"/>
</dbReference>
<evidence type="ECO:0000259" key="9">
    <source>
        <dbReference type="Pfam" id="PF14698"/>
    </source>
</evidence>
<keyword evidence="5 6" id="KW-0456">Lyase</keyword>
<dbReference type="RefSeq" id="WP_191198057.1">
    <property type="nucleotide sequence ID" value="NZ_BAAAPA010000002.1"/>
</dbReference>
<dbReference type="InterPro" id="IPR029419">
    <property type="entry name" value="Arg_succ_lyase_C"/>
</dbReference>
<keyword evidence="3 6" id="KW-0055">Arginine biosynthesis</keyword>
<dbReference type="InterPro" id="IPR008948">
    <property type="entry name" value="L-Aspartase-like"/>
</dbReference>
<feature type="domain" description="Argininosuccinate lyase C-terminal" evidence="9">
    <location>
        <begin position="378"/>
        <end position="445"/>
    </location>
</feature>
<sequence length="478" mass="51304">MADPTAGAGTTNEGSLWGGRFSSGPSPELQALSRSTHFDWQLTPYDLAGSRAHANALHRAGLLTDGDHAELLRGLSVLGERYAADDLLAAESDEDVHGALERLLLEEVGPEVGGRLRAGRSRNDQVATLFRAYLRDHARTIAGLVLDLVDVLEHQAAAHLDVIMPGRTHLQHAQPVLLSHHLLAHAWPLVRDVERLRDWDVRVASDSPYGSGALAGQTLGLDPEAVAAELGFSGSSANSIDGTASRDFAAEFAFVTAQIGVDLSRLAEEVILWTTREFDFAKLHDSWSTGSSIMPQKKNPDIAELARGKSGRLIGNLAGLMATLKGLPLAYNRDLQEDKEPLFDSVQTLEVLLPAVSGMVATLTFNGPRMTDLAPQGFSLATDVAEWLVREGVPFRDAHELAGACVRRCEELGCDLPDLTDEQLAEISPALTSEVRAVLTVEGSVSSRSGRGGTAPDRVREQLDELRAAGAGHRDRLG</sequence>
<comment type="catalytic activity">
    <reaction evidence="6">
        <text>2-(N(omega)-L-arginino)succinate = fumarate + L-arginine</text>
        <dbReference type="Rhea" id="RHEA:24020"/>
        <dbReference type="ChEBI" id="CHEBI:29806"/>
        <dbReference type="ChEBI" id="CHEBI:32682"/>
        <dbReference type="ChEBI" id="CHEBI:57472"/>
        <dbReference type="EC" id="4.3.2.1"/>
    </reaction>
</comment>
<evidence type="ECO:0000256" key="7">
    <source>
        <dbReference type="SAM" id="MobiDB-lite"/>
    </source>
</evidence>
<keyword evidence="6" id="KW-0963">Cytoplasm</keyword>
<evidence type="ECO:0000256" key="1">
    <source>
        <dbReference type="ARBA" id="ARBA00004941"/>
    </source>
</evidence>
<evidence type="ECO:0000256" key="3">
    <source>
        <dbReference type="ARBA" id="ARBA00022571"/>
    </source>
</evidence>
<name>A0ABR8MH10_9ACTN</name>
<dbReference type="SUPFAM" id="SSF48557">
    <property type="entry name" value="L-aspartase-like"/>
    <property type="match status" value="1"/>
</dbReference>
<evidence type="ECO:0000313" key="11">
    <source>
        <dbReference type="Proteomes" id="UP000649289"/>
    </source>
</evidence>
<dbReference type="Gene3D" id="1.20.200.10">
    <property type="entry name" value="Fumarase/aspartase (Central domain)"/>
    <property type="match status" value="1"/>
</dbReference>
<accession>A0ABR8MH10</accession>
<dbReference type="PANTHER" id="PTHR43814">
    <property type="entry name" value="ARGININOSUCCINATE LYASE"/>
    <property type="match status" value="1"/>
</dbReference>
<proteinExistence type="inferred from homology"/>
<dbReference type="PANTHER" id="PTHR43814:SF1">
    <property type="entry name" value="ARGININOSUCCINATE LYASE"/>
    <property type="match status" value="1"/>
</dbReference>
<feature type="domain" description="Fumarate lyase N-terminal" evidence="8">
    <location>
        <begin position="26"/>
        <end position="315"/>
    </location>
</feature>
<evidence type="ECO:0000256" key="4">
    <source>
        <dbReference type="ARBA" id="ARBA00022605"/>
    </source>
</evidence>
<comment type="similarity">
    <text evidence="6">Belongs to the lyase 1 family. Argininosuccinate lyase subfamily.</text>
</comment>
<gene>
    <name evidence="6 10" type="primary">argH</name>
    <name evidence="10" type="ORF">IEZ25_04000</name>
</gene>
<evidence type="ECO:0000256" key="6">
    <source>
        <dbReference type="HAMAP-Rule" id="MF_00006"/>
    </source>
</evidence>
<dbReference type="InterPro" id="IPR022761">
    <property type="entry name" value="Fumarate_lyase_N"/>
</dbReference>
<dbReference type="CDD" id="cd01359">
    <property type="entry name" value="Argininosuccinate_lyase"/>
    <property type="match status" value="1"/>
</dbReference>
<organism evidence="10 11">
    <name type="scientific">Nocardioides hwasunensis</name>
    <dbReference type="NCBI Taxonomy" id="397258"/>
    <lineage>
        <taxon>Bacteria</taxon>
        <taxon>Bacillati</taxon>
        <taxon>Actinomycetota</taxon>
        <taxon>Actinomycetes</taxon>
        <taxon>Propionibacteriales</taxon>
        <taxon>Nocardioidaceae</taxon>
        <taxon>Nocardioides</taxon>
    </lineage>
</organism>
<dbReference type="PRINTS" id="PR00149">
    <property type="entry name" value="FUMRATELYASE"/>
</dbReference>
<evidence type="ECO:0000256" key="2">
    <source>
        <dbReference type="ARBA" id="ARBA00012338"/>
    </source>
</evidence>
<dbReference type="GO" id="GO:0004056">
    <property type="term" value="F:argininosuccinate lyase activity"/>
    <property type="evidence" value="ECO:0007669"/>
    <property type="project" value="UniProtKB-EC"/>
</dbReference>
<dbReference type="InterPro" id="IPR009049">
    <property type="entry name" value="Argininosuccinate_lyase"/>
</dbReference>
<dbReference type="Gene3D" id="1.10.275.10">
    <property type="entry name" value="Fumarase/aspartase (N-terminal domain)"/>
    <property type="match status" value="1"/>
</dbReference>
<dbReference type="InterPro" id="IPR000362">
    <property type="entry name" value="Fumarate_lyase_fam"/>
</dbReference>
<dbReference type="PROSITE" id="PS00163">
    <property type="entry name" value="FUMARATE_LYASES"/>
    <property type="match status" value="1"/>
</dbReference>
<dbReference type="Gene3D" id="1.10.40.30">
    <property type="entry name" value="Fumarase/aspartase (C-terminal domain)"/>
    <property type="match status" value="1"/>
</dbReference>
<comment type="subcellular location">
    <subcellularLocation>
        <location evidence="6">Cytoplasm</location>
    </subcellularLocation>
</comment>
<dbReference type="NCBIfam" id="TIGR00838">
    <property type="entry name" value="argH"/>
    <property type="match status" value="1"/>
</dbReference>
<keyword evidence="11" id="KW-1185">Reference proteome</keyword>
<dbReference type="Proteomes" id="UP000649289">
    <property type="component" value="Unassembled WGS sequence"/>
</dbReference>
<dbReference type="InterPro" id="IPR020557">
    <property type="entry name" value="Fumarate_lyase_CS"/>
</dbReference>
<dbReference type="PRINTS" id="PR00145">
    <property type="entry name" value="ARGSUCLYASE"/>
</dbReference>
<comment type="pathway">
    <text evidence="1 6">Amino-acid biosynthesis; L-arginine biosynthesis; L-arginine from L-ornithine and carbamoyl phosphate: step 3/3.</text>
</comment>
<keyword evidence="4 6" id="KW-0028">Amino-acid biosynthesis</keyword>
<dbReference type="Pfam" id="PF00206">
    <property type="entry name" value="Lyase_1"/>
    <property type="match status" value="1"/>
</dbReference>
<evidence type="ECO:0000313" key="10">
    <source>
        <dbReference type="EMBL" id="MBD3913769.1"/>
    </source>
</evidence>
<comment type="caution">
    <text evidence="10">The sequence shown here is derived from an EMBL/GenBank/DDBJ whole genome shotgun (WGS) entry which is preliminary data.</text>
</comment>
<dbReference type="EC" id="4.3.2.1" evidence="2 6"/>
<evidence type="ECO:0000256" key="5">
    <source>
        <dbReference type="ARBA" id="ARBA00023239"/>
    </source>
</evidence>
<feature type="region of interest" description="Disordered" evidence="7">
    <location>
        <begin position="1"/>
        <end position="28"/>
    </location>
</feature>
<evidence type="ECO:0000259" key="8">
    <source>
        <dbReference type="Pfam" id="PF00206"/>
    </source>
</evidence>
<dbReference type="InterPro" id="IPR024083">
    <property type="entry name" value="Fumarase/histidase_N"/>
</dbReference>